<accession>A0ABX9Y686</accession>
<protein>
    <recommendedName>
        <fullName evidence="1">DUF6745 domain-containing protein</fullName>
    </recommendedName>
</protein>
<evidence type="ECO:0000259" key="1">
    <source>
        <dbReference type="Pfam" id="PF20530"/>
    </source>
</evidence>
<proteinExistence type="predicted"/>
<evidence type="ECO:0000313" key="2">
    <source>
        <dbReference type="EMBL" id="RQW94537.1"/>
    </source>
</evidence>
<dbReference type="Pfam" id="PF20530">
    <property type="entry name" value="DUF6745"/>
    <property type="match status" value="1"/>
</dbReference>
<evidence type="ECO:0000313" key="3">
    <source>
        <dbReference type="Proteomes" id="UP000274694"/>
    </source>
</evidence>
<sequence>MRQLLDDGHTSLVASVRRDALNNALAAARAPIWEQTSDHDQFTAFGDFHDFMEWHGYYGEQRYDGFEARYNLMEHRYLCNPVTKGERSALTPVLQAVRQVYNQVLGPIWAAIDRTLTGSYIMQFAWYWSDQQTIVKRNDEGRAVIRYCLNPRDWFFDPAWNLYPDWLVLAAIDTYQQVLGTAPTPGWEGCRDVALAAGPWWPLSGVGVMMQRPTVLRLTDDGLLHGIDEPAVVWPDGSTLWARDGAIVPTG</sequence>
<dbReference type="Proteomes" id="UP000274694">
    <property type="component" value="Unassembled WGS sequence"/>
</dbReference>
<dbReference type="EMBL" id="QGTA01000148">
    <property type="protein sequence ID" value="RQW94537.1"/>
    <property type="molecule type" value="Genomic_DNA"/>
</dbReference>
<comment type="caution">
    <text evidence="2">The sequence shown here is derived from an EMBL/GenBank/DDBJ whole genome shotgun (WGS) entry which is preliminary data.</text>
</comment>
<reference evidence="2 3" key="1">
    <citation type="submission" date="2018-05" db="EMBL/GenBank/DDBJ databases">
        <title>Micromonospora from Atacama Desert.</title>
        <authorList>
            <person name="Carro L."/>
            <person name="Goodfellow M."/>
            <person name="Klenk H.-P."/>
        </authorList>
    </citation>
    <scope>NUCLEOTIDE SEQUENCE [LARGE SCALE GENOMIC DNA]</scope>
    <source>
        <strain evidence="2 3">LB41</strain>
    </source>
</reference>
<gene>
    <name evidence="2" type="ORF">DLJ60_08880</name>
</gene>
<dbReference type="InterPro" id="IPR046633">
    <property type="entry name" value="DUF6745"/>
</dbReference>
<keyword evidence="3" id="KW-1185">Reference proteome</keyword>
<feature type="domain" description="DUF6745" evidence="1">
    <location>
        <begin position="179"/>
        <end position="250"/>
    </location>
</feature>
<name>A0ABX9Y686_MICCH</name>
<organism evidence="2 3">
    <name type="scientific">Micromonospora chalcea</name>
    <dbReference type="NCBI Taxonomy" id="1874"/>
    <lineage>
        <taxon>Bacteria</taxon>
        <taxon>Bacillati</taxon>
        <taxon>Actinomycetota</taxon>
        <taxon>Actinomycetes</taxon>
        <taxon>Micromonosporales</taxon>
        <taxon>Micromonosporaceae</taxon>
        <taxon>Micromonospora</taxon>
    </lineage>
</organism>